<feature type="transmembrane region" description="Helical" evidence="9">
    <location>
        <begin position="403"/>
        <end position="424"/>
    </location>
</feature>
<dbReference type="Proteomes" id="UP001309876">
    <property type="component" value="Unassembled WGS sequence"/>
</dbReference>
<gene>
    <name evidence="10" type="ORF">LTR05_000293</name>
</gene>
<dbReference type="InterPro" id="IPR046342">
    <property type="entry name" value="CBS_dom_sf"/>
</dbReference>
<dbReference type="InterPro" id="IPR014743">
    <property type="entry name" value="Cl-channel_core"/>
</dbReference>
<keyword evidence="3 9" id="KW-0812">Transmembrane</keyword>
<evidence type="ECO:0000256" key="8">
    <source>
        <dbReference type="SAM" id="MobiDB-lite"/>
    </source>
</evidence>
<evidence type="ECO:0000256" key="9">
    <source>
        <dbReference type="SAM" id="Phobius"/>
    </source>
</evidence>
<keyword evidence="7" id="KW-0868">Chloride</keyword>
<evidence type="ECO:0000313" key="11">
    <source>
        <dbReference type="Proteomes" id="UP001309876"/>
    </source>
</evidence>
<dbReference type="PRINTS" id="PR00762">
    <property type="entry name" value="CLCHANNEL"/>
</dbReference>
<reference evidence="10 11" key="1">
    <citation type="submission" date="2023-08" db="EMBL/GenBank/DDBJ databases">
        <title>Black Yeasts Isolated from many extreme environments.</title>
        <authorList>
            <person name="Coleine C."/>
            <person name="Stajich J.E."/>
            <person name="Selbmann L."/>
        </authorList>
    </citation>
    <scope>NUCLEOTIDE SEQUENCE [LARGE SCALE GENOMIC DNA]</scope>
    <source>
        <strain evidence="10 11">CCFEE 5910</strain>
    </source>
</reference>
<dbReference type="EMBL" id="JAVRRJ010000001">
    <property type="protein sequence ID" value="KAK5090124.1"/>
    <property type="molecule type" value="Genomic_DNA"/>
</dbReference>
<evidence type="ECO:0000256" key="5">
    <source>
        <dbReference type="ARBA" id="ARBA00023065"/>
    </source>
</evidence>
<dbReference type="GO" id="GO:0005247">
    <property type="term" value="F:voltage-gated chloride channel activity"/>
    <property type="evidence" value="ECO:0007669"/>
    <property type="project" value="TreeGrafter"/>
</dbReference>
<keyword evidence="5" id="KW-0406">Ion transport</keyword>
<comment type="caution">
    <text evidence="10">The sequence shown here is derived from an EMBL/GenBank/DDBJ whole genome shotgun (WGS) entry which is preliminary data.</text>
</comment>
<keyword evidence="6 9" id="KW-0472">Membrane</keyword>
<comment type="subcellular location">
    <subcellularLocation>
        <location evidence="1">Membrane</location>
        <topology evidence="1">Multi-pass membrane protein</topology>
    </subcellularLocation>
</comment>
<evidence type="ECO:0000256" key="3">
    <source>
        <dbReference type="ARBA" id="ARBA00022692"/>
    </source>
</evidence>
<keyword evidence="11" id="KW-1185">Reference proteome</keyword>
<keyword evidence="4 9" id="KW-1133">Transmembrane helix</keyword>
<evidence type="ECO:0008006" key="12">
    <source>
        <dbReference type="Google" id="ProtNLM"/>
    </source>
</evidence>
<dbReference type="SUPFAM" id="SSF54631">
    <property type="entry name" value="CBS-domain pair"/>
    <property type="match status" value="1"/>
</dbReference>
<dbReference type="SUPFAM" id="SSF81340">
    <property type="entry name" value="Clc chloride channel"/>
    <property type="match status" value="1"/>
</dbReference>
<protein>
    <recommendedName>
        <fullName evidence="12">Chloride channel protein</fullName>
    </recommendedName>
</protein>
<evidence type="ECO:0000313" key="10">
    <source>
        <dbReference type="EMBL" id="KAK5090124.1"/>
    </source>
</evidence>
<feature type="transmembrane region" description="Helical" evidence="9">
    <location>
        <begin position="93"/>
        <end position="119"/>
    </location>
</feature>
<dbReference type="CDD" id="cd03684">
    <property type="entry name" value="ClC_3_like"/>
    <property type="match status" value="1"/>
</dbReference>
<organism evidence="10 11">
    <name type="scientific">Lithohypha guttulata</name>
    <dbReference type="NCBI Taxonomy" id="1690604"/>
    <lineage>
        <taxon>Eukaryota</taxon>
        <taxon>Fungi</taxon>
        <taxon>Dikarya</taxon>
        <taxon>Ascomycota</taxon>
        <taxon>Pezizomycotina</taxon>
        <taxon>Eurotiomycetes</taxon>
        <taxon>Chaetothyriomycetidae</taxon>
        <taxon>Chaetothyriales</taxon>
        <taxon>Trichomeriaceae</taxon>
        <taxon>Lithohypha</taxon>
    </lineage>
</organism>
<feature type="transmembrane region" description="Helical" evidence="9">
    <location>
        <begin position="179"/>
        <end position="198"/>
    </location>
</feature>
<evidence type="ECO:0000256" key="6">
    <source>
        <dbReference type="ARBA" id="ARBA00023136"/>
    </source>
</evidence>
<dbReference type="GO" id="GO:0005769">
    <property type="term" value="C:early endosome"/>
    <property type="evidence" value="ECO:0007669"/>
    <property type="project" value="TreeGrafter"/>
</dbReference>
<dbReference type="GO" id="GO:0005794">
    <property type="term" value="C:Golgi apparatus"/>
    <property type="evidence" value="ECO:0007669"/>
    <property type="project" value="TreeGrafter"/>
</dbReference>
<dbReference type="InterPro" id="IPR001807">
    <property type="entry name" value="ClC"/>
</dbReference>
<feature type="region of interest" description="Disordered" evidence="8">
    <location>
        <begin position="728"/>
        <end position="747"/>
    </location>
</feature>
<feature type="transmembrane region" description="Helical" evidence="9">
    <location>
        <begin position="329"/>
        <end position="352"/>
    </location>
</feature>
<evidence type="ECO:0000256" key="4">
    <source>
        <dbReference type="ARBA" id="ARBA00022989"/>
    </source>
</evidence>
<name>A0AAN7T5Y2_9EURO</name>
<accession>A0AAN7T5Y2</accession>
<dbReference type="PANTHER" id="PTHR45711:SF3">
    <property type="entry name" value="CLC CHANNEL"/>
    <property type="match status" value="1"/>
</dbReference>
<dbReference type="Pfam" id="PF00654">
    <property type="entry name" value="Voltage_CLC"/>
    <property type="match status" value="1"/>
</dbReference>
<keyword evidence="2" id="KW-0813">Transport</keyword>
<evidence type="ECO:0000256" key="2">
    <source>
        <dbReference type="ARBA" id="ARBA00022448"/>
    </source>
</evidence>
<evidence type="ECO:0000256" key="1">
    <source>
        <dbReference type="ARBA" id="ARBA00004141"/>
    </source>
</evidence>
<feature type="transmembrane region" description="Helical" evidence="9">
    <location>
        <begin position="558"/>
        <end position="584"/>
    </location>
</feature>
<dbReference type="AlphaFoldDB" id="A0AAN7T5Y2"/>
<dbReference type="PANTHER" id="PTHR45711">
    <property type="entry name" value="CHLORIDE CHANNEL PROTEIN"/>
    <property type="match status" value="1"/>
</dbReference>
<dbReference type="GO" id="GO:0005886">
    <property type="term" value="C:plasma membrane"/>
    <property type="evidence" value="ECO:0007669"/>
    <property type="project" value="TreeGrafter"/>
</dbReference>
<dbReference type="Gene3D" id="1.10.3080.10">
    <property type="entry name" value="Clc chloride channel"/>
    <property type="match status" value="1"/>
</dbReference>
<proteinExistence type="predicted"/>
<evidence type="ECO:0000256" key="7">
    <source>
        <dbReference type="ARBA" id="ARBA00023214"/>
    </source>
</evidence>
<sequence length="819" mass="88910">MAQQHQDDERTHLLPTSFDRRRSRLLSVAAEVDGASIASSHVSKEELALGETAVGERLPYNDYTTIDWLHDLVKDSFRYRTIRSKPGLRYRLLVLWDSAEGWVASALIGTLTACVAFLVDMAVAIVSDWKTGYCTSNPFRSKEMCCTPKHPLQSGSPQFLALADAGENCKAWHPWSDNYVVSFAIYVAWALLFGILAGSVTMTTRANLPAASPGRGDKFSSEQQKKTDSYLNGASGSSLSQTTTGGKTMYMAAGSGIPEIKTILSGFVIPHFLDLKVLVVKAVGSTFAVSTGMCLGKEGPFVHISTCVAYLVGIRFRKYRENSRKLREILAAGCASGLSVAFGAPIGGVLFAYEEISTYFPRKVLWRAFICSLFAAMTLRALNPTGTGKLVLFETNYGTSYKPYHYLVFVLLGVAGGIFGGTFCKANFAWSRTFRKFSVIKNHPVFEVFIVVAVTALTQYPNPLTREPGDVIIKNLLVDCDSKGDTAYVCLHESATEGPDAKYLGYLVYGTLIKLFLTIITFGIKVPSGIIIPALDAGAFFGRLVGQLPLLSSTISPGIFAMVGAGAFLAGVSRMTISLAVIMFELTGELEFIVPNMIGIMVAKWVADALESESVYDLAQTVLGHPFLDLDASMKLVARRQYLVSELIPPEQTMRQITVDVGASGTVQYGILAKKLEQLKGRGLMDAGLVLVQHGGMLVGYLAEGELEYGLNVIGADVDTSTNVRLLSSSHPGAENPEEISSYTPRVSHDDEELDLSPFVDRTPLAICAASPMEYAVEMFGKLGLRYLIVTEEGSGKVNGVIIKKRLVSWIDGLKHEGD</sequence>